<keyword evidence="2" id="KW-1185">Reference proteome</keyword>
<reference evidence="1 2" key="1">
    <citation type="journal article" date="2015" name="Stand. Genomic Sci.">
        <title>Genomic Encyclopedia of Bacterial and Archaeal Type Strains, Phase III: the genomes of soil and plant-associated and newly described type strains.</title>
        <authorList>
            <person name="Whitman W.B."/>
            <person name="Woyke T."/>
            <person name="Klenk H.P."/>
            <person name="Zhou Y."/>
            <person name="Lilburn T.G."/>
            <person name="Beck B.J."/>
            <person name="De Vos P."/>
            <person name="Vandamme P."/>
            <person name="Eisen J.A."/>
            <person name="Garrity G."/>
            <person name="Hugenholtz P."/>
            <person name="Kyrpides N.C."/>
        </authorList>
    </citation>
    <scope>NUCLEOTIDE SEQUENCE [LARGE SCALE GENOMIC DNA]</scope>
    <source>
        <strain evidence="1 2">RF6</strain>
    </source>
</reference>
<dbReference type="InterPro" id="IPR029058">
    <property type="entry name" value="AB_hydrolase_fold"/>
</dbReference>
<gene>
    <name evidence="1" type="ORF">EV139_2981</name>
</gene>
<organism evidence="1 2">
    <name type="scientific">Leucobacter luti</name>
    <dbReference type="NCBI Taxonomy" id="340320"/>
    <lineage>
        <taxon>Bacteria</taxon>
        <taxon>Bacillati</taxon>
        <taxon>Actinomycetota</taxon>
        <taxon>Actinomycetes</taxon>
        <taxon>Micrococcales</taxon>
        <taxon>Microbacteriaceae</taxon>
        <taxon>Leucobacter</taxon>
    </lineage>
</organism>
<comment type="caution">
    <text evidence="1">The sequence shown here is derived from an EMBL/GenBank/DDBJ whole genome shotgun (WGS) entry which is preliminary data.</text>
</comment>
<dbReference type="Proteomes" id="UP000291832">
    <property type="component" value="Unassembled WGS sequence"/>
</dbReference>
<dbReference type="SUPFAM" id="SSF53474">
    <property type="entry name" value="alpha/beta-Hydrolases"/>
    <property type="match status" value="1"/>
</dbReference>
<name>A0A4Q7TIQ5_9MICO</name>
<sequence>MQFWENRIRRAIAVGVGAAALGAVGVIAGGTALARRVVTPERASAEPVVLERVERGDGGTVLWLRGRHADLPGQYSFIFDGEAGHARVGPVHAVVAGAVARDLVQLDRGTLQPGTRGRLTGWWYASPEAVGLRTERITYETELGPAEAWLIHPDRVRRRERGRWAVHVHGRGALPEETLRGVAPLAHAGVTSLVISYRNDPGAPAGDNGRYGIGVAESRDVDAAIAEALRRGAERVTLFGWSMGGTAVLRSATSGRYAAAVDGLILDSPAVDWPALLRHQAATFAAPRALADLGIAMLQRGLVRGGEPGGIDFPSLSPATVAAALQVPVLIHASRGDSFVPSAGAEALAAARPDLVQLRLLDVGEHVKLWNVDPDGWEAATEQFARALPRPGWRGELPDPSGD</sequence>
<dbReference type="OrthoDB" id="8111537at2"/>
<dbReference type="EMBL" id="SHKI01000008">
    <property type="protein sequence ID" value="RZT60536.1"/>
    <property type="molecule type" value="Genomic_DNA"/>
</dbReference>
<evidence type="ECO:0000313" key="1">
    <source>
        <dbReference type="EMBL" id="RZT60536.1"/>
    </source>
</evidence>
<accession>A0A4Q7TIQ5</accession>
<dbReference type="AlphaFoldDB" id="A0A4Q7TIQ5"/>
<protein>
    <recommendedName>
        <fullName evidence="3">Alpha/beta hydrolase family protein</fullName>
    </recommendedName>
</protein>
<proteinExistence type="predicted"/>
<evidence type="ECO:0000313" key="2">
    <source>
        <dbReference type="Proteomes" id="UP000291832"/>
    </source>
</evidence>
<dbReference type="Gene3D" id="3.40.50.1820">
    <property type="entry name" value="alpha/beta hydrolase"/>
    <property type="match status" value="1"/>
</dbReference>
<evidence type="ECO:0008006" key="3">
    <source>
        <dbReference type="Google" id="ProtNLM"/>
    </source>
</evidence>
<dbReference type="RefSeq" id="WP_130455516.1">
    <property type="nucleotide sequence ID" value="NZ_QYAG01000003.1"/>
</dbReference>